<dbReference type="EMBL" id="BQKY01000011">
    <property type="protein sequence ID" value="GJN92357.1"/>
    <property type="molecule type" value="Genomic_DNA"/>
</dbReference>
<evidence type="ECO:0000256" key="1">
    <source>
        <dbReference type="SAM" id="MobiDB-lite"/>
    </source>
</evidence>
<organism evidence="2 3">
    <name type="scientific">Rhodotorula paludigena</name>
    <dbReference type="NCBI Taxonomy" id="86838"/>
    <lineage>
        <taxon>Eukaryota</taxon>
        <taxon>Fungi</taxon>
        <taxon>Dikarya</taxon>
        <taxon>Basidiomycota</taxon>
        <taxon>Pucciniomycotina</taxon>
        <taxon>Microbotryomycetes</taxon>
        <taxon>Sporidiobolales</taxon>
        <taxon>Sporidiobolaceae</taxon>
        <taxon>Rhodotorula</taxon>
    </lineage>
</organism>
<name>A0AAV5GS90_9BASI</name>
<feature type="compositionally biased region" description="Basic and acidic residues" evidence="1">
    <location>
        <begin position="57"/>
        <end position="66"/>
    </location>
</feature>
<keyword evidence="3" id="KW-1185">Reference proteome</keyword>
<feature type="compositionally biased region" description="Basic and acidic residues" evidence="1">
    <location>
        <begin position="105"/>
        <end position="117"/>
    </location>
</feature>
<evidence type="ECO:0000313" key="2">
    <source>
        <dbReference type="EMBL" id="GJN92357.1"/>
    </source>
</evidence>
<proteinExistence type="predicted"/>
<feature type="region of interest" description="Disordered" evidence="1">
    <location>
        <begin position="1"/>
        <end position="82"/>
    </location>
</feature>
<gene>
    <name evidence="2" type="ORF">Rhopal_005387-T1</name>
</gene>
<reference evidence="2 3" key="1">
    <citation type="submission" date="2021-12" db="EMBL/GenBank/DDBJ databases">
        <title>High titer production of polyol ester of fatty acids by Rhodotorula paludigena BS15 towards product separation-free biomass refinery.</title>
        <authorList>
            <person name="Mano J."/>
            <person name="Ono H."/>
            <person name="Tanaka T."/>
            <person name="Naito K."/>
            <person name="Sushida H."/>
            <person name="Ike M."/>
            <person name="Tokuyasu K."/>
            <person name="Kitaoka M."/>
        </authorList>
    </citation>
    <scope>NUCLEOTIDE SEQUENCE [LARGE SCALE GENOMIC DNA]</scope>
    <source>
        <strain evidence="2 3">BS15</strain>
    </source>
</reference>
<feature type="compositionally biased region" description="Pro residues" evidence="1">
    <location>
        <begin position="16"/>
        <end position="25"/>
    </location>
</feature>
<dbReference type="Proteomes" id="UP001342314">
    <property type="component" value="Unassembled WGS sequence"/>
</dbReference>
<dbReference type="AlphaFoldDB" id="A0AAV5GS90"/>
<accession>A0AAV5GS90</accession>
<comment type="caution">
    <text evidence="2">The sequence shown here is derived from an EMBL/GenBank/DDBJ whole genome shotgun (WGS) entry which is preliminary data.</text>
</comment>
<protein>
    <submittedName>
        <fullName evidence="2">Uncharacterized protein</fullName>
    </submittedName>
</protein>
<feature type="region of interest" description="Disordered" evidence="1">
    <location>
        <begin position="103"/>
        <end position="167"/>
    </location>
</feature>
<sequence length="181" mass="19299">MSSRGSPIPKDLADPPANPFQPVLPAPGTANRRPIVRRALASDPGRPVPAPKPFGEIGKEDDDKFDTASVLSAGWTDTGEPLDDEMVKFLPRVRDLRYRRPIVRKKVDDTEVEKGRPPGEGPAADEEQPAEERMLAKKQQEAADGTESENHPVATNAPGSLGHPASAATTLANAALLSSDP</sequence>
<evidence type="ECO:0000313" key="3">
    <source>
        <dbReference type="Proteomes" id="UP001342314"/>
    </source>
</evidence>
<feature type="compositionally biased region" description="Basic and acidic residues" evidence="1">
    <location>
        <begin position="130"/>
        <end position="141"/>
    </location>
</feature>